<dbReference type="EMBL" id="ML996263">
    <property type="protein sequence ID" value="KAF2728899.1"/>
    <property type="molecule type" value="Genomic_DNA"/>
</dbReference>
<keyword evidence="1" id="KW-1133">Transmembrane helix</keyword>
<gene>
    <name evidence="2" type="ORF">EJ04DRAFT_397805</name>
</gene>
<dbReference type="AlphaFoldDB" id="A0A9P4QPW1"/>
<keyword evidence="1" id="KW-0472">Membrane</keyword>
<proteinExistence type="predicted"/>
<reference evidence="2" key="1">
    <citation type="journal article" date="2020" name="Stud. Mycol.">
        <title>101 Dothideomycetes genomes: a test case for predicting lifestyles and emergence of pathogens.</title>
        <authorList>
            <person name="Haridas S."/>
            <person name="Albert R."/>
            <person name="Binder M."/>
            <person name="Bloem J."/>
            <person name="Labutti K."/>
            <person name="Salamov A."/>
            <person name="Andreopoulos B."/>
            <person name="Baker S."/>
            <person name="Barry K."/>
            <person name="Bills G."/>
            <person name="Bluhm B."/>
            <person name="Cannon C."/>
            <person name="Castanera R."/>
            <person name="Culley D."/>
            <person name="Daum C."/>
            <person name="Ezra D."/>
            <person name="Gonzalez J."/>
            <person name="Henrissat B."/>
            <person name="Kuo A."/>
            <person name="Liang C."/>
            <person name="Lipzen A."/>
            <person name="Lutzoni F."/>
            <person name="Magnuson J."/>
            <person name="Mondo S."/>
            <person name="Nolan M."/>
            <person name="Ohm R."/>
            <person name="Pangilinan J."/>
            <person name="Park H.-J."/>
            <person name="Ramirez L."/>
            <person name="Alfaro M."/>
            <person name="Sun H."/>
            <person name="Tritt A."/>
            <person name="Yoshinaga Y."/>
            <person name="Zwiers L.-H."/>
            <person name="Turgeon B."/>
            <person name="Goodwin S."/>
            <person name="Spatafora J."/>
            <person name="Crous P."/>
            <person name="Grigoriev I."/>
        </authorList>
    </citation>
    <scope>NUCLEOTIDE SEQUENCE</scope>
    <source>
        <strain evidence="2">CBS 125425</strain>
    </source>
</reference>
<feature type="transmembrane region" description="Helical" evidence="1">
    <location>
        <begin position="70"/>
        <end position="91"/>
    </location>
</feature>
<protein>
    <submittedName>
        <fullName evidence="2">Uncharacterized protein</fullName>
    </submittedName>
</protein>
<evidence type="ECO:0000313" key="3">
    <source>
        <dbReference type="Proteomes" id="UP000799444"/>
    </source>
</evidence>
<name>A0A9P4QPW1_9PLEO</name>
<dbReference type="OrthoDB" id="4500473at2759"/>
<accession>A0A9P4QPW1</accession>
<feature type="non-terminal residue" evidence="2">
    <location>
        <position position="1"/>
    </location>
</feature>
<evidence type="ECO:0000313" key="2">
    <source>
        <dbReference type="EMBL" id="KAF2728899.1"/>
    </source>
</evidence>
<evidence type="ECO:0000256" key="1">
    <source>
        <dbReference type="SAM" id="Phobius"/>
    </source>
</evidence>
<keyword evidence="1" id="KW-0812">Transmembrane</keyword>
<feature type="non-terminal residue" evidence="2">
    <location>
        <position position="145"/>
    </location>
</feature>
<keyword evidence="3" id="KW-1185">Reference proteome</keyword>
<sequence length="145" mass="16371">SSAMAHKTYFAVPNFDYPPYADIELGQIITSPGEPWRRLSAPLDIPEKALRRMRKFDWGTEMSREREQRVGIWAQFAAMIVGVGADAVFAWTQKNAEVLQCDELETTFFDPDAEYVTASIMGEERAEVAQWLRANGGKSVYMITG</sequence>
<dbReference type="Proteomes" id="UP000799444">
    <property type="component" value="Unassembled WGS sequence"/>
</dbReference>
<comment type="caution">
    <text evidence="2">The sequence shown here is derived from an EMBL/GenBank/DDBJ whole genome shotgun (WGS) entry which is preliminary data.</text>
</comment>
<organism evidence="2 3">
    <name type="scientific">Polyplosphaeria fusca</name>
    <dbReference type="NCBI Taxonomy" id="682080"/>
    <lineage>
        <taxon>Eukaryota</taxon>
        <taxon>Fungi</taxon>
        <taxon>Dikarya</taxon>
        <taxon>Ascomycota</taxon>
        <taxon>Pezizomycotina</taxon>
        <taxon>Dothideomycetes</taxon>
        <taxon>Pleosporomycetidae</taxon>
        <taxon>Pleosporales</taxon>
        <taxon>Tetraplosphaeriaceae</taxon>
        <taxon>Polyplosphaeria</taxon>
    </lineage>
</organism>